<dbReference type="Gene3D" id="1.10.3450.20">
    <property type="match status" value="1"/>
</dbReference>
<keyword evidence="5 7" id="KW-0906">Nuclear pore complex</keyword>
<dbReference type="Pfam" id="PF04121">
    <property type="entry name" value="Nup84_Nup100"/>
    <property type="match status" value="1"/>
</dbReference>
<reference evidence="9 10" key="1">
    <citation type="submission" date="2024-02" db="EMBL/GenBank/DDBJ databases">
        <title>De novo assembly and annotation of 12 fungi associated with fruit tree decline syndrome in Ontario, Canada.</title>
        <authorList>
            <person name="Sulman M."/>
            <person name="Ellouze W."/>
            <person name="Ilyukhin E."/>
        </authorList>
    </citation>
    <scope>NUCLEOTIDE SEQUENCE [LARGE SCALE GENOMIC DNA]</scope>
    <source>
        <strain evidence="9 10">M1-105</strain>
    </source>
</reference>
<organism evidence="9 10">
    <name type="scientific">Neofusicoccum ribis</name>
    <dbReference type="NCBI Taxonomy" id="45134"/>
    <lineage>
        <taxon>Eukaryota</taxon>
        <taxon>Fungi</taxon>
        <taxon>Dikarya</taxon>
        <taxon>Ascomycota</taxon>
        <taxon>Pezizomycotina</taxon>
        <taxon>Dothideomycetes</taxon>
        <taxon>Dothideomycetes incertae sedis</taxon>
        <taxon>Botryosphaeriales</taxon>
        <taxon>Botryosphaeriaceae</taxon>
        <taxon>Neofusicoccum</taxon>
    </lineage>
</organism>
<evidence type="ECO:0000256" key="1">
    <source>
        <dbReference type="ARBA" id="ARBA00022448"/>
    </source>
</evidence>
<accession>A0ABR3TFK3</accession>
<dbReference type="Proteomes" id="UP001521116">
    <property type="component" value="Unassembled WGS sequence"/>
</dbReference>
<comment type="function">
    <text evidence="7">Functions as a component of the nuclear pore complex (NPC).</text>
</comment>
<dbReference type="Pfam" id="PF08991">
    <property type="entry name" value="CMC4"/>
    <property type="match status" value="1"/>
</dbReference>
<comment type="subunit">
    <text evidence="7">Part of the nuclear pore complex (NPC).</text>
</comment>
<comment type="caution">
    <text evidence="9">The sequence shown here is derived from an EMBL/GenBank/DDBJ whole genome shotgun (WGS) entry which is preliminary data.</text>
</comment>
<feature type="region of interest" description="Disordered" evidence="8">
    <location>
        <begin position="157"/>
        <end position="197"/>
    </location>
</feature>
<dbReference type="PANTHER" id="PTHR13003:SF2">
    <property type="entry name" value="NUCLEAR PORE COMPLEX PROTEIN NUP107"/>
    <property type="match status" value="1"/>
</dbReference>
<keyword evidence="6 7" id="KW-0539">Nucleus</keyword>
<dbReference type="PANTHER" id="PTHR13003">
    <property type="entry name" value="NUP107-RELATED"/>
    <property type="match status" value="1"/>
</dbReference>
<evidence type="ECO:0000256" key="5">
    <source>
        <dbReference type="ARBA" id="ARBA00023132"/>
    </source>
</evidence>
<evidence type="ECO:0000256" key="8">
    <source>
        <dbReference type="SAM" id="MobiDB-lite"/>
    </source>
</evidence>
<sequence>MAIGPSLMQEQIVCKSRATKRRSANSRYMSRDVSVNRAVDCVPQIDALYECCNAFYQKNGDDASCVSCPKASLLSAASDHTALRLTYRAHDEDLHPLRSMAERVGKEVEKFAESVDSWLKDVNDNNATPVQKHHATLNLVEKLKKEADANVRTLRKKLAQESRGASNKRLERVRESDIFQSIEDDDPTPGSGTQSALKQWQSEVATWELLRTLLEHDQHEPGTDPNSNKRKALAGMPALHKFTPEGEVWDRFIFEEDSARERELILRWLEDTADEAGEDIATLMEEKSGRGSGTWSQGWLDTKLKLKQEKRLRPFEKSPEKALAHVRRDDTGEPVAYQLDPDAPTRQARVLEKSDEDYEKAAWMALWEMMRRGKPWQEIRDWCNEHNEQWRAVALGKSYDNQDRRTSLRGANLGSLWRRVCYAAANAGQNEFERAVYGLLAGDIASIEPICSSWDDFLYVRLNNVLLSQWDQFLHARLPEGVPQTTSRLISPPSTLQAVETPSSANRYVIDYLAEFGPTRQESREPMKMIQGALIGKSFQDLAYNMGIALSKRANQEGQSTLLPTVNHDTDERFFGLADNYDALRVVSHMLLINKAFGLDIDDSPDRHIYENILVSYIDFLRMAGKIELVPLYASQLSEIRCWVTLGVASTDIRNFEEQKLQVRLMERYNIDLDQVLENQFEYAVVTGKFRSMQGDRIQKYEFLEPAKHQQWPGQRIRKAFLPDAVRPEDEMLIRSCEWWMHLPERWHKTFVALTESLKTFLLSGHMGAAVRLVERLPYRHVSKLKTAEMPFLGRGIDVMEDEDETFVNVSGDSSLRRSSRNVRPTVQQRRSLSPRAIEETRLYKEDLKDDSRVYYELQQLVQAIKMLDEWRIEEAELINLKSTGGAMPPKNKIRTLLESVCEAVQPLLGDWLTHACDEHEAQQLIHIRRAYLPEVIIAYNSVLHSAAHMVGRDNITRCMDLATAVAAPDNIDLTATFLDTGRMQELVQAFAQSSLAMIRLTESSAKKEPSKKRARDGQTMRLWEINTGNGS</sequence>
<evidence type="ECO:0000313" key="10">
    <source>
        <dbReference type="Proteomes" id="UP001521116"/>
    </source>
</evidence>
<keyword evidence="10" id="KW-1185">Reference proteome</keyword>
<dbReference type="Gene3D" id="1.20.190.50">
    <property type="match status" value="1"/>
</dbReference>
<dbReference type="EMBL" id="JAJVDC020000001">
    <property type="protein sequence ID" value="KAL1638232.1"/>
    <property type="molecule type" value="Genomic_DNA"/>
</dbReference>
<comment type="subcellular location">
    <subcellularLocation>
        <location evidence="7">Nucleus</location>
        <location evidence="7">Nuclear pore complex</location>
    </subcellularLocation>
    <subcellularLocation>
        <location evidence="7">Nucleus membrane</location>
    </subcellularLocation>
</comment>
<protein>
    <recommendedName>
        <fullName evidence="7">Nuclear pore complex protein</fullName>
    </recommendedName>
</protein>
<dbReference type="InterPro" id="IPR007252">
    <property type="entry name" value="Nup84/Nup107"/>
</dbReference>
<proteinExistence type="inferred from homology"/>
<evidence type="ECO:0000313" key="9">
    <source>
        <dbReference type="EMBL" id="KAL1638232.1"/>
    </source>
</evidence>
<keyword evidence="4 7" id="KW-0811">Translocation</keyword>
<keyword evidence="7" id="KW-0472">Membrane</keyword>
<name>A0ABR3TFK3_9PEZI</name>
<evidence type="ECO:0000256" key="4">
    <source>
        <dbReference type="ARBA" id="ARBA00023010"/>
    </source>
</evidence>
<gene>
    <name evidence="9" type="primary">NUP84</name>
    <name evidence="9" type="ORF">SLS56_000040</name>
</gene>
<keyword evidence="2" id="KW-0509">mRNA transport</keyword>
<keyword evidence="3" id="KW-0653">Protein transport</keyword>
<evidence type="ECO:0000256" key="2">
    <source>
        <dbReference type="ARBA" id="ARBA00022816"/>
    </source>
</evidence>
<dbReference type="InterPro" id="IPR027179">
    <property type="entry name" value="CMC4"/>
</dbReference>
<feature type="region of interest" description="Disordered" evidence="8">
    <location>
        <begin position="1003"/>
        <end position="1032"/>
    </location>
</feature>
<keyword evidence="1 7" id="KW-0813">Transport</keyword>
<evidence type="ECO:0000256" key="3">
    <source>
        <dbReference type="ARBA" id="ARBA00022927"/>
    </source>
</evidence>
<evidence type="ECO:0000256" key="6">
    <source>
        <dbReference type="ARBA" id="ARBA00023242"/>
    </source>
</evidence>
<evidence type="ECO:0000256" key="7">
    <source>
        <dbReference type="RuleBase" id="RU365072"/>
    </source>
</evidence>
<comment type="similarity">
    <text evidence="7">Belongs to the nucleoporin Nup84/Nup107 family.</text>
</comment>
<feature type="compositionally biased region" description="Basic and acidic residues" evidence="8">
    <location>
        <begin position="168"/>
        <end position="177"/>
    </location>
</feature>